<accession>A0A7S8D9K9</accession>
<dbReference type="PANTHER" id="PTHR35910">
    <property type="entry name" value="2EXR DOMAIN-CONTAINING PROTEIN"/>
    <property type="match status" value="1"/>
</dbReference>
<evidence type="ECO:0000259" key="1">
    <source>
        <dbReference type="Pfam" id="PF20150"/>
    </source>
</evidence>
<sequence>MSTTSFHSFPNLPTELRLQIWDEAYDTEQLHQRGIHYVDIFNQYERHISSTLTAFHPGYENDTFGSACLMNRGLWQACGESRDVVTKKSKKSNKSKTTMQVSRTGGRPDGYCRVNGSEDIFCIRTSRRIFVNHVPTMMQLRIQGTDSDGLGFPMKNIAFEFDPTWLIDLPATDSDMRAENSPRGPFLLLLQLRQMPNIWLIDRETTWSSGECADCSVSTPLFVDGTDYYVEGKPDALCLEHDADERSQALTTFLEKLEDIILRGKFRDWNFRPAVDSRSFAASYGITTVVENVRFLFCRSRKVALCQRCPAHEHGYDNNEDGDEWDTVGSMSSERW</sequence>
<organism evidence="2 3">
    <name type="scientific">Fusarium culmorum</name>
    <dbReference type="NCBI Taxonomy" id="5516"/>
    <lineage>
        <taxon>Eukaryota</taxon>
        <taxon>Fungi</taxon>
        <taxon>Dikarya</taxon>
        <taxon>Ascomycota</taxon>
        <taxon>Pezizomycotina</taxon>
        <taxon>Sordariomycetes</taxon>
        <taxon>Hypocreomycetidae</taxon>
        <taxon>Hypocreales</taxon>
        <taxon>Nectriaceae</taxon>
        <taxon>Fusarium</taxon>
    </lineage>
</organism>
<protein>
    <recommendedName>
        <fullName evidence="1">2EXR domain-containing protein</fullName>
    </recommendedName>
</protein>
<name>A0A7S8D9K9_FUSCU</name>
<dbReference type="Pfam" id="PF20150">
    <property type="entry name" value="2EXR"/>
    <property type="match status" value="1"/>
</dbReference>
<dbReference type="Proteomes" id="UP000663297">
    <property type="component" value="Chromosome 3"/>
</dbReference>
<feature type="domain" description="2EXR" evidence="1">
    <location>
        <begin position="6"/>
        <end position="120"/>
    </location>
</feature>
<reference evidence="2" key="1">
    <citation type="submission" date="2020-11" db="EMBL/GenBank/DDBJ databases">
        <title>The chromosome-scale genome resource for two endophytic Fusarium species: F. culmorum and F. pseudograminearum.</title>
        <authorList>
            <person name="Yuan Z."/>
        </authorList>
    </citation>
    <scope>NUCLEOTIDE SEQUENCE</scope>
    <source>
        <strain evidence="2">Class2-1B</strain>
    </source>
</reference>
<dbReference type="AlphaFoldDB" id="A0A7S8D9K9"/>
<evidence type="ECO:0000313" key="3">
    <source>
        <dbReference type="Proteomes" id="UP000663297"/>
    </source>
</evidence>
<gene>
    <name evidence="2" type="ORF">HYE67_006536</name>
</gene>
<dbReference type="PANTHER" id="PTHR35910:SF1">
    <property type="entry name" value="2EXR DOMAIN-CONTAINING PROTEIN"/>
    <property type="match status" value="1"/>
</dbReference>
<dbReference type="InterPro" id="IPR045518">
    <property type="entry name" value="2EXR"/>
</dbReference>
<evidence type="ECO:0000313" key="2">
    <source>
        <dbReference type="EMBL" id="QPC64305.1"/>
    </source>
</evidence>
<proteinExistence type="predicted"/>
<dbReference type="EMBL" id="CP064749">
    <property type="protein sequence ID" value="QPC64305.1"/>
    <property type="molecule type" value="Genomic_DNA"/>
</dbReference>